<evidence type="ECO:0000313" key="3">
    <source>
        <dbReference type="EMBL" id="KAL3836768.1"/>
    </source>
</evidence>
<feature type="compositionally biased region" description="Polar residues" evidence="1">
    <location>
        <begin position="287"/>
        <end position="299"/>
    </location>
</feature>
<feature type="non-terminal residue" evidence="3">
    <location>
        <position position="1"/>
    </location>
</feature>
<proteinExistence type="predicted"/>
<keyword evidence="2" id="KW-0472">Membrane</keyword>
<evidence type="ECO:0000256" key="2">
    <source>
        <dbReference type="SAM" id="Phobius"/>
    </source>
</evidence>
<comment type="caution">
    <text evidence="3">The sequence shown here is derived from an EMBL/GenBank/DDBJ whole genome shotgun (WGS) entry which is preliminary data.</text>
</comment>
<sequence>DGILFQGPEMVEWSKAEQSCQKYNGTLFKPNETSFDVPIFRKCNFNDDLWVAANYIKIAHNISDPHIPSSSLNLHNWTEARQWCSERLSEFVDKFQTVSYLSFTQKCNLGCFWTGNVIKVQLQSVIARAKEPAECGIVHNGAISFTNCTRNLQPLCERETLTALETPQYYFSERNNSCILMYSKITPMPPTERTNELHATITTSCKYGTLSKCEFVVIESNIIMPCIIKTNIRYMFLSIPDTSIIIGAVVGGAVFLILTVLGIICVRRKLLKRPFHSKQESKHMNMHKTNTTHKPNSHYQRQDAPLESDYGLTPFAELESKCDESRSNIVGPKSNPGKSAFTIAPEGSNFSYAPVAKKVNVISSNLACKINDDTYDHLNDIQQSIYDTVAGNLYDTTNVDQINDSTYDISGGHRNTLDEGVGLYDRVNTTICSEYETTDDLRRDSNAAYDHI</sequence>
<keyword evidence="2" id="KW-1133">Transmembrane helix</keyword>
<name>A0ABD3TJZ3_SINWO</name>
<dbReference type="AlphaFoldDB" id="A0ABD3TJZ3"/>
<accession>A0ABD3TJZ3</accession>
<dbReference type="EMBL" id="JBJQND010000018">
    <property type="protein sequence ID" value="KAL3836768.1"/>
    <property type="molecule type" value="Genomic_DNA"/>
</dbReference>
<keyword evidence="4" id="KW-1185">Reference proteome</keyword>
<feature type="region of interest" description="Disordered" evidence="1">
    <location>
        <begin position="278"/>
        <end position="302"/>
    </location>
</feature>
<gene>
    <name evidence="3" type="ORF">ACJMK2_022185</name>
</gene>
<feature type="transmembrane region" description="Helical" evidence="2">
    <location>
        <begin position="244"/>
        <end position="266"/>
    </location>
</feature>
<organism evidence="3 4">
    <name type="scientific">Sinanodonta woodiana</name>
    <name type="common">Chinese pond mussel</name>
    <name type="synonym">Anodonta woodiana</name>
    <dbReference type="NCBI Taxonomy" id="1069815"/>
    <lineage>
        <taxon>Eukaryota</taxon>
        <taxon>Metazoa</taxon>
        <taxon>Spiralia</taxon>
        <taxon>Lophotrochozoa</taxon>
        <taxon>Mollusca</taxon>
        <taxon>Bivalvia</taxon>
        <taxon>Autobranchia</taxon>
        <taxon>Heteroconchia</taxon>
        <taxon>Palaeoheterodonta</taxon>
        <taxon>Unionida</taxon>
        <taxon>Unionoidea</taxon>
        <taxon>Unionidae</taxon>
        <taxon>Unioninae</taxon>
        <taxon>Sinanodonta</taxon>
    </lineage>
</organism>
<protein>
    <submittedName>
        <fullName evidence="3">Uncharacterized protein</fullName>
    </submittedName>
</protein>
<dbReference type="Proteomes" id="UP001634394">
    <property type="component" value="Unassembled WGS sequence"/>
</dbReference>
<evidence type="ECO:0000313" key="4">
    <source>
        <dbReference type="Proteomes" id="UP001634394"/>
    </source>
</evidence>
<evidence type="ECO:0000256" key="1">
    <source>
        <dbReference type="SAM" id="MobiDB-lite"/>
    </source>
</evidence>
<keyword evidence="2" id="KW-0812">Transmembrane</keyword>
<reference evidence="3 4" key="1">
    <citation type="submission" date="2024-11" db="EMBL/GenBank/DDBJ databases">
        <title>Chromosome-level genome assembly of the freshwater bivalve Anodonta woodiana.</title>
        <authorList>
            <person name="Chen X."/>
        </authorList>
    </citation>
    <scope>NUCLEOTIDE SEQUENCE [LARGE SCALE GENOMIC DNA]</scope>
    <source>
        <strain evidence="3">MN2024</strain>
        <tissue evidence="3">Gills</tissue>
    </source>
</reference>